<protein>
    <submittedName>
        <fullName evidence="1">Uncharacterized protein</fullName>
    </submittedName>
</protein>
<evidence type="ECO:0000313" key="1">
    <source>
        <dbReference type="EMBL" id="CAG6734287.1"/>
    </source>
</evidence>
<sequence>MEKKQFVFGNKVLRKIFGPICGAGEWKRRRHNEEIRTTQYGDHVIVAVIKSRRLKWAGHVIRRSEDSNMKNVWKSEILGSRPVGRPKNRWKDQVLKDLQKLNLTEEDADNRDSWRLKIDEDIN</sequence>
<dbReference type="AlphaFoldDB" id="A0A8D8YTU9"/>
<reference evidence="1" key="1">
    <citation type="submission" date="2021-05" db="EMBL/GenBank/DDBJ databases">
        <authorList>
            <person name="Alioto T."/>
            <person name="Alioto T."/>
            <person name="Gomez Garrido J."/>
        </authorList>
    </citation>
    <scope>NUCLEOTIDE SEQUENCE</scope>
</reference>
<proteinExistence type="predicted"/>
<organism evidence="1">
    <name type="scientific">Cacopsylla melanoneura</name>
    <dbReference type="NCBI Taxonomy" id="428564"/>
    <lineage>
        <taxon>Eukaryota</taxon>
        <taxon>Metazoa</taxon>
        <taxon>Ecdysozoa</taxon>
        <taxon>Arthropoda</taxon>
        <taxon>Hexapoda</taxon>
        <taxon>Insecta</taxon>
        <taxon>Pterygota</taxon>
        <taxon>Neoptera</taxon>
        <taxon>Paraneoptera</taxon>
        <taxon>Hemiptera</taxon>
        <taxon>Sternorrhyncha</taxon>
        <taxon>Psylloidea</taxon>
        <taxon>Psyllidae</taxon>
        <taxon>Psyllinae</taxon>
        <taxon>Cacopsylla</taxon>
    </lineage>
</organism>
<name>A0A8D8YTU9_9HEMI</name>
<dbReference type="EMBL" id="HBUF01392177">
    <property type="protein sequence ID" value="CAG6734287.1"/>
    <property type="molecule type" value="Transcribed_RNA"/>
</dbReference>
<accession>A0A8D8YTU9</accession>